<organism evidence="2 3">
    <name type="scientific">Daucus carota subsp. sativus</name>
    <name type="common">Carrot</name>
    <dbReference type="NCBI Taxonomy" id="79200"/>
    <lineage>
        <taxon>Eukaryota</taxon>
        <taxon>Viridiplantae</taxon>
        <taxon>Streptophyta</taxon>
        <taxon>Embryophyta</taxon>
        <taxon>Tracheophyta</taxon>
        <taxon>Spermatophyta</taxon>
        <taxon>Magnoliopsida</taxon>
        <taxon>eudicotyledons</taxon>
        <taxon>Gunneridae</taxon>
        <taxon>Pentapetalae</taxon>
        <taxon>asterids</taxon>
        <taxon>campanulids</taxon>
        <taxon>Apiales</taxon>
        <taxon>Apiaceae</taxon>
        <taxon>Apioideae</taxon>
        <taxon>Scandiceae</taxon>
        <taxon>Daucinae</taxon>
        <taxon>Daucus</taxon>
        <taxon>Daucus sect. Daucus</taxon>
    </lineage>
</organism>
<dbReference type="PANTHER" id="PTHR33334:SF8">
    <property type="entry name" value="PROTEIN LNK1"/>
    <property type="match status" value="1"/>
</dbReference>
<feature type="region of interest" description="Disordered" evidence="1">
    <location>
        <begin position="310"/>
        <end position="332"/>
    </location>
</feature>
<accession>A0AAF0XBU5</accession>
<feature type="compositionally biased region" description="Basic and acidic residues" evidence="1">
    <location>
        <begin position="317"/>
        <end position="329"/>
    </location>
</feature>
<dbReference type="PANTHER" id="PTHR33334">
    <property type="entry name" value="PROTEIN LNK1"/>
    <property type="match status" value="1"/>
</dbReference>
<reference evidence="2" key="1">
    <citation type="journal article" date="2016" name="Nat. Genet.">
        <title>A high-quality carrot genome assembly provides new insights into carotenoid accumulation and asterid genome evolution.</title>
        <authorList>
            <person name="Iorizzo M."/>
            <person name="Ellison S."/>
            <person name="Senalik D."/>
            <person name="Zeng P."/>
            <person name="Satapoomin P."/>
            <person name="Huang J."/>
            <person name="Bowman M."/>
            <person name="Iovene M."/>
            <person name="Sanseverino W."/>
            <person name="Cavagnaro P."/>
            <person name="Yildiz M."/>
            <person name="Macko-Podgorni A."/>
            <person name="Moranska E."/>
            <person name="Grzebelus E."/>
            <person name="Grzebelus D."/>
            <person name="Ashrafi H."/>
            <person name="Zheng Z."/>
            <person name="Cheng S."/>
            <person name="Spooner D."/>
            <person name="Van Deynze A."/>
            <person name="Simon P."/>
        </authorList>
    </citation>
    <scope>NUCLEOTIDE SEQUENCE</scope>
    <source>
        <tissue evidence="2">Leaf</tissue>
    </source>
</reference>
<dbReference type="Proteomes" id="UP000077755">
    <property type="component" value="Chromosome 6"/>
</dbReference>
<proteinExistence type="predicted"/>
<dbReference type="GO" id="GO:0007623">
    <property type="term" value="P:circadian rhythm"/>
    <property type="evidence" value="ECO:0007669"/>
    <property type="project" value="InterPro"/>
</dbReference>
<dbReference type="GO" id="GO:0006355">
    <property type="term" value="P:regulation of DNA-templated transcription"/>
    <property type="evidence" value="ECO:0007669"/>
    <property type="project" value="InterPro"/>
</dbReference>
<evidence type="ECO:0000313" key="3">
    <source>
        <dbReference type="Proteomes" id="UP000077755"/>
    </source>
</evidence>
<feature type="compositionally biased region" description="Polar residues" evidence="1">
    <location>
        <begin position="389"/>
        <end position="409"/>
    </location>
</feature>
<feature type="region of interest" description="Disordered" evidence="1">
    <location>
        <begin position="219"/>
        <end position="250"/>
    </location>
</feature>
<evidence type="ECO:0008006" key="4">
    <source>
        <dbReference type="Google" id="ProtNLM"/>
    </source>
</evidence>
<sequence>MSDVSNYELEDFIWDQFRHIDDHIVPHSRDENARGHASQPKSINKCRIEVSTAAEKSPAKCSSQKKEAINSFTVKPPRLTMSESEMWTYRPDGTSSATGDGDPTKELATIMTTNAKTSSSFFHSNNNASLGDLYSDDPIVSSRSTAVHCSSYTYPLHTSQGENDFSYMDIPEDESSDLLYYNWDDIGFEDVFRNCESLFELQKKSNDDETDWLSASNAIEGSESASRTEFASSGPHANALKGPTEDLEHPKLKIECSSANDTTMTGVPASDKTSPQLSEVEDTALLSSISVANMSNENVEFKDNIVIKNQGRKKREGSKNDRHVEDGDTLRYPSDLGIEGRYLSSEDTSHNGHTTICVKQHKENLGPGTSHHLLANISCIQSDCHRPSDQTTISPSLSETRLENNTATSLPPKGSSLSFEGLQDKDSSQDLSSMIIDVAPDGRDNPSLNQGLPASFNSNAENIDVASICNPFPVQASIELEKHNDIEGASNGFPAKVGPWYVQDSPTVDAGFNEASLEATSFRQLQLVMEQLDLRTKLCIRDSLYRLARSAEQRHHNNGGLGGDRDARTFMDDGTTKSSGYIDIEADTNPIDRSVAHLLFHRPSLSLPSESIKTCSAIDRKVAKF</sequence>
<feature type="region of interest" description="Disordered" evidence="1">
    <location>
        <begin position="385"/>
        <end position="424"/>
    </location>
</feature>
<evidence type="ECO:0000256" key="1">
    <source>
        <dbReference type="SAM" id="MobiDB-lite"/>
    </source>
</evidence>
<protein>
    <recommendedName>
        <fullName evidence="4">Protein LNK1-like</fullName>
    </recommendedName>
</protein>
<name>A0AAF0XBU5_DAUCS</name>
<evidence type="ECO:0000313" key="2">
    <source>
        <dbReference type="EMBL" id="WOH04930.1"/>
    </source>
</evidence>
<keyword evidence="3" id="KW-1185">Reference proteome</keyword>
<dbReference type="AlphaFoldDB" id="A0AAF0XBU5"/>
<feature type="compositionally biased region" description="Polar residues" evidence="1">
    <location>
        <begin position="219"/>
        <end position="231"/>
    </location>
</feature>
<gene>
    <name evidence="2" type="ORF">DCAR_0624342</name>
</gene>
<dbReference type="EMBL" id="CP093348">
    <property type="protein sequence ID" value="WOH04930.1"/>
    <property type="molecule type" value="Genomic_DNA"/>
</dbReference>
<reference evidence="2" key="2">
    <citation type="submission" date="2022-03" db="EMBL/GenBank/DDBJ databases">
        <title>Draft title - Genomic analysis of global carrot germplasm unveils the trajectory of domestication and the origin of high carotenoid orange carrot.</title>
        <authorList>
            <person name="Iorizzo M."/>
            <person name="Ellison S."/>
            <person name="Senalik D."/>
            <person name="Macko-Podgorni A."/>
            <person name="Grzebelus D."/>
            <person name="Bostan H."/>
            <person name="Rolling W."/>
            <person name="Curaba J."/>
            <person name="Simon P."/>
        </authorList>
    </citation>
    <scope>NUCLEOTIDE SEQUENCE</scope>
    <source>
        <tissue evidence="2">Leaf</tissue>
    </source>
</reference>
<dbReference type="InterPro" id="IPR039928">
    <property type="entry name" value="LNK"/>
</dbReference>